<proteinExistence type="predicted"/>
<dbReference type="STRING" id="2041.AERYTH_02310"/>
<evidence type="ECO:0000256" key="2">
    <source>
        <dbReference type="SAM" id="Phobius"/>
    </source>
</evidence>
<dbReference type="EMBL" id="CP011502">
    <property type="protein sequence ID" value="ALX03611.1"/>
    <property type="molecule type" value="Genomic_DNA"/>
</dbReference>
<sequence>MTPGEVLWAHHAALVAIPAFVPAIVVVAVVLHIARKDRRDEAEERELIERAFRPDDDAPDETDDDRRDR</sequence>
<name>A0A0U4C623_9ACTN</name>
<keyword evidence="2" id="KW-0812">Transmembrane</keyword>
<reference evidence="3 4" key="1">
    <citation type="journal article" date="1991" name="Int. J. Syst. Bacteriol.">
        <title>Description of the erythromycin-producing bacterium Arthrobacter sp. strain NRRL B-3381 as Aeromicrobium erythreum gen. nov., sp. nov.</title>
        <authorList>
            <person name="Miller E.S."/>
            <person name="Woese C.R."/>
            <person name="Brenner S."/>
        </authorList>
    </citation>
    <scope>NUCLEOTIDE SEQUENCE [LARGE SCALE GENOMIC DNA]</scope>
    <source>
        <strain evidence="3 4">AR18</strain>
    </source>
</reference>
<evidence type="ECO:0000313" key="4">
    <source>
        <dbReference type="Proteomes" id="UP000067689"/>
    </source>
</evidence>
<keyword evidence="4" id="KW-1185">Reference proteome</keyword>
<feature type="compositionally biased region" description="Basic and acidic residues" evidence="1">
    <location>
        <begin position="46"/>
        <end position="56"/>
    </location>
</feature>
<evidence type="ECO:0000256" key="1">
    <source>
        <dbReference type="SAM" id="MobiDB-lite"/>
    </source>
</evidence>
<dbReference type="Proteomes" id="UP000067689">
    <property type="component" value="Chromosome"/>
</dbReference>
<feature type="region of interest" description="Disordered" evidence="1">
    <location>
        <begin position="46"/>
        <end position="69"/>
    </location>
</feature>
<protein>
    <submittedName>
        <fullName evidence="3">Uncharacterized protein</fullName>
    </submittedName>
</protein>
<evidence type="ECO:0000313" key="3">
    <source>
        <dbReference type="EMBL" id="ALX03611.1"/>
    </source>
</evidence>
<dbReference type="AlphaFoldDB" id="A0A0U4C623"/>
<organism evidence="3 4">
    <name type="scientific">Aeromicrobium erythreum</name>
    <dbReference type="NCBI Taxonomy" id="2041"/>
    <lineage>
        <taxon>Bacteria</taxon>
        <taxon>Bacillati</taxon>
        <taxon>Actinomycetota</taxon>
        <taxon>Actinomycetes</taxon>
        <taxon>Propionibacteriales</taxon>
        <taxon>Nocardioidaceae</taxon>
        <taxon>Aeromicrobium</taxon>
    </lineage>
</organism>
<keyword evidence="2" id="KW-0472">Membrane</keyword>
<dbReference type="PATRIC" id="fig|2041.4.peg.488"/>
<feature type="transmembrane region" description="Helical" evidence="2">
    <location>
        <begin position="12"/>
        <end position="34"/>
    </location>
</feature>
<dbReference type="KEGG" id="aer:AERYTH_02310"/>
<dbReference type="RefSeq" id="WP_067854138.1">
    <property type="nucleotide sequence ID" value="NZ_CP011502.1"/>
</dbReference>
<accession>A0A0U4C623</accession>
<keyword evidence="2" id="KW-1133">Transmembrane helix</keyword>
<gene>
    <name evidence="3" type="ORF">AERYTH_02310</name>
</gene>